<accession>A0A174SZ78</accession>
<proteinExistence type="predicted"/>
<organism evidence="1 2">
    <name type="scientific">Anaerotruncus colihominis</name>
    <dbReference type="NCBI Taxonomy" id="169435"/>
    <lineage>
        <taxon>Bacteria</taxon>
        <taxon>Bacillati</taxon>
        <taxon>Bacillota</taxon>
        <taxon>Clostridia</taxon>
        <taxon>Eubacteriales</taxon>
        <taxon>Oscillospiraceae</taxon>
        <taxon>Anaerotruncus</taxon>
    </lineage>
</organism>
<name>A0A174SZ78_9FIRM</name>
<reference evidence="1 2" key="1">
    <citation type="submission" date="2015-09" db="EMBL/GenBank/DDBJ databases">
        <authorList>
            <consortium name="Pathogen Informatics"/>
        </authorList>
    </citation>
    <scope>NUCLEOTIDE SEQUENCE [LARGE SCALE GENOMIC DNA]</scope>
    <source>
        <strain evidence="1 2">2789STDY5834939</strain>
    </source>
</reference>
<dbReference type="AlphaFoldDB" id="A0A174SZ78"/>
<dbReference type="EMBL" id="CZBE01000022">
    <property type="protein sequence ID" value="CUQ03023.1"/>
    <property type="molecule type" value="Genomic_DNA"/>
</dbReference>
<protein>
    <submittedName>
        <fullName evidence="1">Uncharacterized protein</fullName>
    </submittedName>
</protein>
<evidence type="ECO:0000313" key="2">
    <source>
        <dbReference type="Proteomes" id="UP000095765"/>
    </source>
</evidence>
<evidence type="ECO:0000313" key="1">
    <source>
        <dbReference type="EMBL" id="CUQ03023.1"/>
    </source>
</evidence>
<gene>
    <name evidence="1" type="ORF">ERS852551_02818</name>
</gene>
<dbReference type="Proteomes" id="UP000095765">
    <property type="component" value="Unassembled WGS sequence"/>
</dbReference>
<sequence>MIVIFISDYLGAKMKGHKNYEFVDAFLNGDNRLFIDPCMIERAEDPWSKNAANTMRVFFDCLFEGLRERTLYTSGLLSHAGEQNATKLGYGNGYNGKGKTAEGLWDCIRGLSLLIHDIPTISRAQDIPVLVEGFAEDCMSDLLTNILHEPLNTFTCEQMSAWGCSPQGEKTIWTFDATIKEWIQVARPCWYHNGKELLLVPKWIVRKNFLFKAHQYLYSVIIERIKKANGWDDLKKVDIWNNLPRISEHWEYDIVIDYTREHPEALSEYHNHMPRFYRRARGCMTDADLDLVVYGRRTRESA</sequence>
<dbReference type="RefSeq" id="WP_207734078.1">
    <property type="nucleotide sequence ID" value="NZ_JADNBD010000010.1"/>
</dbReference>